<comment type="caution">
    <text evidence="2">The sequence shown here is derived from an EMBL/GenBank/DDBJ whole genome shotgun (WGS) entry which is preliminary data.</text>
</comment>
<dbReference type="Proteomes" id="UP000032274">
    <property type="component" value="Unassembled WGS sequence"/>
</dbReference>
<accession>A0AA40JRF7</accession>
<name>A0AA40JRF7_STAAU</name>
<gene>
    <name evidence="2" type="ORF">QU38_01030</name>
</gene>
<feature type="region of interest" description="Disordered" evidence="1">
    <location>
        <begin position="1"/>
        <end position="56"/>
    </location>
</feature>
<feature type="compositionally biased region" description="Basic and acidic residues" evidence="1">
    <location>
        <begin position="72"/>
        <end position="95"/>
    </location>
</feature>
<proteinExistence type="predicted"/>
<evidence type="ECO:0000256" key="1">
    <source>
        <dbReference type="SAM" id="MobiDB-lite"/>
    </source>
</evidence>
<protein>
    <submittedName>
        <fullName evidence="2">Uncharacterized protein</fullName>
    </submittedName>
</protein>
<evidence type="ECO:0000313" key="3">
    <source>
        <dbReference type="Proteomes" id="UP000032274"/>
    </source>
</evidence>
<feature type="compositionally biased region" description="Basic and acidic residues" evidence="1">
    <location>
        <begin position="12"/>
        <end position="27"/>
    </location>
</feature>
<reference evidence="2 3" key="1">
    <citation type="submission" date="2015-01" db="EMBL/GenBank/DDBJ databases">
        <title>Characterization of Swiss Staphylococcus aureus strains involved in food poisoning.</title>
        <authorList>
            <person name="Crovadore J."/>
            <person name="Chablais R."/>
            <person name="Tonacini J."/>
            <person name="Schnyder B."/>
            <person name="Lefort F."/>
        </authorList>
    </citation>
    <scope>NUCLEOTIDE SEQUENCE [LARGE SCALE GENOMIC DNA]</scope>
    <source>
        <strain evidence="2 3">SA-120</strain>
    </source>
</reference>
<feature type="compositionally biased region" description="Basic and acidic residues" evidence="1">
    <location>
        <begin position="44"/>
        <end position="56"/>
    </location>
</feature>
<dbReference type="EMBL" id="JXIG01000226">
    <property type="protein sequence ID" value="KIU01554.1"/>
    <property type="molecule type" value="Genomic_DNA"/>
</dbReference>
<sequence length="137" mass="14902">PRALALGPVPLGDREQLRRGGAKEGRDIGIASRRFQPGGAGEPLGRRPHEAGGVEKGEQLEQVEPRQLRIAEPLPDQRRIEQDHRRVRRDPDRLAPAHRTALALRRGEPDAAMAGVESGIGKHVRLSFPTFLAPAAG</sequence>
<feature type="region of interest" description="Disordered" evidence="1">
    <location>
        <begin position="72"/>
        <end position="96"/>
    </location>
</feature>
<organism evidence="2 3">
    <name type="scientific">Staphylococcus aureus</name>
    <dbReference type="NCBI Taxonomy" id="1280"/>
    <lineage>
        <taxon>Bacteria</taxon>
        <taxon>Bacillati</taxon>
        <taxon>Bacillota</taxon>
        <taxon>Bacilli</taxon>
        <taxon>Bacillales</taxon>
        <taxon>Staphylococcaceae</taxon>
        <taxon>Staphylococcus</taxon>
    </lineage>
</organism>
<evidence type="ECO:0000313" key="2">
    <source>
        <dbReference type="EMBL" id="KIU01554.1"/>
    </source>
</evidence>
<feature type="non-terminal residue" evidence="2">
    <location>
        <position position="1"/>
    </location>
</feature>
<dbReference type="AlphaFoldDB" id="A0AA40JRF7"/>